<comment type="caution">
    <text evidence="1">The sequence shown here is derived from an EMBL/GenBank/DDBJ whole genome shotgun (WGS) entry which is preliminary data.</text>
</comment>
<reference evidence="1 2" key="1">
    <citation type="submission" date="2020-09" db="EMBL/GenBank/DDBJ databases">
        <authorList>
            <person name="Kim M.K."/>
        </authorList>
    </citation>
    <scope>NUCLEOTIDE SEQUENCE [LARGE SCALE GENOMIC DNA]</scope>
    <source>
        <strain evidence="1 2">BT189</strain>
    </source>
</reference>
<proteinExistence type="predicted"/>
<dbReference type="RefSeq" id="WP_190922090.1">
    <property type="nucleotide sequence ID" value="NZ_JACXAC010000001.1"/>
</dbReference>
<gene>
    <name evidence="1" type="ORF">IC234_01625</name>
</gene>
<name>A0ABR8JQH8_9BACT</name>
<evidence type="ECO:0000313" key="2">
    <source>
        <dbReference type="Proteomes" id="UP000606003"/>
    </source>
</evidence>
<dbReference type="Proteomes" id="UP000606003">
    <property type="component" value="Unassembled WGS sequence"/>
</dbReference>
<organism evidence="1 2">
    <name type="scientific">Hymenobacter armeniacus</name>
    <dbReference type="NCBI Taxonomy" id="2771358"/>
    <lineage>
        <taxon>Bacteria</taxon>
        <taxon>Pseudomonadati</taxon>
        <taxon>Bacteroidota</taxon>
        <taxon>Cytophagia</taxon>
        <taxon>Cytophagales</taxon>
        <taxon>Hymenobacteraceae</taxon>
        <taxon>Hymenobacter</taxon>
    </lineage>
</organism>
<dbReference type="EMBL" id="JACXAC010000001">
    <property type="protein sequence ID" value="MBD2720812.1"/>
    <property type="molecule type" value="Genomic_DNA"/>
</dbReference>
<protein>
    <submittedName>
        <fullName evidence="1">Uncharacterized protein</fullName>
    </submittedName>
</protein>
<sequence>MSAARTKNDDCLLCRKRKADAENSHIYTKFITRSIFGDRKLNQGGGQINSANVEYGEPAFDTVKEDHILCINCERIRLCRLETYVSTHFYNRYRNPRFADAFPIEKRYNLITEELDCIICEKLHTGLFKLFIYSQIWRASISTDNAYKNFKLSPELEETLRHTLDTFLKDTADETIAYYDEHVADFPQFQFTIVTPKDQSESIGNFVAEPYDAGNGTFLMVLNEFAIIFYSKWNEGRKFARAFNPGAYPINVAIVTEEEWKDSVINPLVGMLVKSVKHTMRKAMIAEAKAKAESKRR</sequence>
<accession>A0ABR8JQH8</accession>
<evidence type="ECO:0000313" key="1">
    <source>
        <dbReference type="EMBL" id="MBD2720812.1"/>
    </source>
</evidence>
<keyword evidence="2" id="KW-1185">Reference proteome</keyword>